<accession>A0ABN9TJ59</accession>
<sequence length="210" mass="22848">MNEVREVSTSDIKNSEKVHMGDRSPPRRALGAAGEGEDREDSPGQGADSPPLGNLPPREQTRGRAEGRGAREEQEAWKRAPAPTQGVAATRGRRPRFWCRWSSFGHPGSPELAAIAKIKTAIPRWKHTTDSQHALSLVSTSRPPTGREGRAMEANCCSPPRPMAAASTRRAFAPLLARLNNDARAVHSHRGRPAGTYLYRCSPGPSRCAF</sequence>
<reference evidence="2" key="1">
    <citation type="submission" date="2023-10" db="EMBL/GenBank/DDBJ databases">
        <authorList>
            <person name="Chen Y."/>
            <person name="Shah S."/>
            <person name="Dougan E. K."/>
            <person name="Thang M."/>
            <person name="Chan C."/>
        </authorList>
    </citation>
    <scope>NUCLEOTIDE SEQUENCE [LARGE SCALE GENOMIC DNA]</scope>
</reference>
<feature type="region of interest" description="Disordered" evidence="1">
    <location>
        <begin position="133"/>
        <end position="154"/>
    </location>
</feature>
<proteinExistence type="predicted"/>
<protein>
    <submittedName>
        <fullName evidence="2">Uncharacterized protein</fullName>
    </submittedName>
</protein>
<evidence type="ECO:0000313" key="2">
    <source>
        <dbReference type="EMBL" id="CAK0845999.1"/>
    </source>
</evidence>
<evidence type="ECO:0000313" key="3">
    <source>
        <dbReference type="Proteomes" id="UP001189429"/>
    </source>
</evidence>
<dbReference type="Proteomes" id="UP001189429">
    <property type="component" value="Unassembled WGS sequence"/>
</dbReference>
<dbReference type="EMBL" id="CAUYUJ010014783">
    <property type="protein sequence ID" value="CAK0845999.1"/>
    <property type="molecule type" value="Genomic_DNA"/>
</dbReference>
<keyword evidence="3" id="KW-1185">Reference proteome</keyword>
<feature type="compositionally biased region" description="Basic and acidic residues" evidence="1">
    <location>
        <begin position="59"/>
        <end position="78"/>
    </location>
</feature>
<organism evidence="2 3">
    <name type="scientific">Prorocentrum cordatum</name>
    <dbReference type="NCBI Taxonomy" id="2364126"/>
    <lineage>
        <taxon>Eukaryota</taxon>
        <taxon>Sar</taxon>
        <taxon>Alveolata</taxon>
        <taxon>Dinophyceae</taxon>
        <taxon>Prorocentrales</taxon>
        <taxon>Prorocentraceae</taxon>
        <taxon>Prorocentrum</taxon>
    </lineage>
</organism>
<feature type="compositionally biased region" description="Polar residues" evidence="1">
    <location>
        <begin position="133"/>
        <end position="143"/>
    </location>
</feature>
<name>A0ABN9TJ59_9DINO</name>
<gene>
    <name evidence="2" type="ORF">PCOR1329_LOCUS39612</name>
</gene>
<comment type="caution">
    <text evidence="2">The sequence shown here is derived from an EMBL/GenBank/DDBJ whole genome shotgun (WGS) entry which is preliminary data.</text>
</comment>
<feature type="region of interest" description="Disordered" evidence="1">
    <location>
        <begin position="1"/>
        <end position="92"/>
    </location>
</feature>
<feature type="compositionally biased region" description="Basic and acidic residues" evidence="1">
    <location>
        <begin position="1"/>
        <end position="25"/>
    </location>
</feature>
<evidence type="ECO:0000256" key="1">
    <source>
        <dbReference type="SAM" id="MobiDB-lite"/>
    </source>
</evidence>